<keyword evidence="2" id="KW-1185">Reference proteome</keyword>
<reference evidence="1" key="2">
    <citation type="submission" date="2018-04" db="EMBL/GenBank/DDBJ databases">
        <title>OnivRS2 (Oryza nivara Reference Sequence Version 2).</title>
        <authorList>
            <person name="Zhang J."/>
            <person name="Kudrna D."/>
            <person name="Lee S."/>
            <person name="Talag J."/>
            <person name="Rajasekar S."/>
            <person name="Welchert J."/>
            <person name="Hsing Y.-I."/>
            <person name="Wing R.A."/>
        </authorList>
    </citation>
    <scope>NUCLEOTIDE SEQUENCE [LARGE SCALE GENOMIC DNA]</scope>
    <source>
        <strain evidence="1">SL10</strain>
    </source>
</reference>
<reference evidence="1" key="1">
    <citation type="submission" date="2015-04" db="UniProtKB">
        <authorList>
            <consortium name="EnsemblPlants"/>
        </authorList>
    </citation>
    <scope>IDENTIFICATION</scope>
    <source>
        <strain evidence="1">SL10</strain>
    </source>
</reference>
<evidence type="ECO:0000313" key="2">
    <source>
        <dbReference type="Proteomes" id="UP000006591"/>
    </source>
</evidence>
<protein>
    <submittedName>
        <fullName evidence="1">Uncharacterized protein</fullName>
    </submittedName>
</protein>
<evidence type="ECO:0000313" key="1">
    <source>
        <dbReference type="EnsemblPlants" id="ONIVA11G18430.1"/>
    </source>
</evidence>
<dbReference type="Proteomes" id="UP000006591">
    <property type="component" value="Chromosome 11"/>
</dbReference>
<dbReference type="HOGENOM" id="CLU_1328224_0_0_1"/>
<dbReference type="EnsemblPlants" id="ONIVA11G18430.1">
    <property type="protein sequence ID" value="ONIVA11G18430.1"/>
    <property type="gene ID" value="ONIVA11G18430"/>
</dbReference>
<proteinExistence type="predicted"/>
<dbReference type="Gramene" id="ONIVA11G18430.1">
    <property type="protein sequence ID" value="ONIVA11G18430.1"/>
    <property type="gene ID" value="ONIVA11G18430"/>
</dbReference>
<dbReference type="AlphaFoldDB" id="A0A0E0J3V0"/>
<sequence>MSLDLVNAASAAATPRSAHGRLRCCTFAFDCAALAAGHASLVSASMLGALVLLLRGEHVRGSAVAATRFPLPSAPATDGATQLQRCSLPPLAIFSCKSGVHRWLQAHRGGGEIDGELHDLSRCARDGEKGRGKEEGEKKRIGLTPYRIIFHGQKPETGKMEGLTNNASVAAPLFPWPGSKKSGQCNGSKGDSGSMGFNGPHHLLDFY</sequence>
<accession>A0A0E0J3V0</accession>
<organism evidence="1">
    <name type="scientific">Oryza nivara</name>
    <name type="common">Indian wild rice</name>
    <name type="synonym">Oryza sativa f. spontanea</name>
    <dbReference type="NCBI Taxonomy" id="4536"/>
    <lineage>
        <taxon>Eukaryota</taxon>
        <taxon>Viridiplantae</taxon>
        <taxon>Streptophyta</taxon>
        <taxon>Embryophyta</taxon>
        <taxon>Tracheophyta</taxon>
        <taxon>Spermatophyta</taxon>
        <taxon>Magnoliopsida</taxon>
        <taxon>Liliopsida</taxon>
        <taxon>Poales</taxon>
        <taxon>Poaceae</taxon>
        <taxon>BOP clade</taxon>
        <taxon>Oryzoideae</taxon>
        <taxon>Oryzeae</taxon>
        <taxon>Oryzinae</taxon>
        <taxon>Oryza</taxon>
    </lineage>
</organism>
<name>A0A0E0J3V0_ORYNI</name>